<gene>
    <name evidence="4" type="ORF">SAMN05421854_1011056</name>
</gene>
<evidence type="ECO:0000313" key="5">
    <source>
        <dbReference type="Proteomes" id="UP000199137"/>
    </source>
</evidence>
<dbReference type="InterPro" id="IPR016181">
    <property type="entry name" value="Acyl_CoA_acyltransferase"/>
</dbReference>
<protein>
    <submittedName>
        <fullName evidence="4">Transcriptional regulator, MarR family with acetyltransferase activity</fullName>
    </submittedName>
</protein>
<dbReference type="InterPro" id="IPR000182">
    <property type="entry name" value="GNAT_dom"/>
</dbReference>
<organism evidence="4 5">
    <name type="scientific">Amycolatopsis rubida</name>
    <dbReference type="NCBI Taxonomy" id="112413"/>
    <lineage>
        <taxon>Bacteria</taxon>
        <taxon>Bacillati</taxon>
        <taxon>Actinomycetota</taxon>
        <taxon>Actinomycetes</taxon>
        <taxon>Pseudonocardiales</taxon>
        <taxon>Pseudonocardiaceae</taxon>
        <taxon>Amycolatopsis</taxon>
    </lineage>
</organism>
<sequence length="379" mass="41286">MNPGCNAAKSRVDTHYDPVMLADPRPGSITGFPYVWTNSDTGSPTGGIRLPRAGDGAMLDSVNDRVKVVPVPDSVLTERVATVRAFNRLYTGVIGVLDEGPADAEYSLSEARVLFELAQQDQLQVSDLRKRLSLDGGYASRLLGRLETRGLVTRERCADDARRQLVTLTAQGRAAFADLDHRSATQIGSLLDQFADTDQRRLLGAMGTITALVGESAPEPTVALRAPRPGDLGWVVHRHGALYAEEYGLDERFEALVARVIADFAEHRDDPRQAGWIAELDGERVGSIFCTPGDEDGTAKLRLLLLEPVARGHGVGKRLVRECVEFASAQGYRSMELWTLSLLAAARGIYRGAGFELVGEEKTDAFGPLVTGETWRREL</sequence>
<dbReference type="InterPro" id="IPR036390">
    <property type="entry name" value="WH_DNA-bd_sf"/>
</dbReference>
<dbReference type="Gene3D" id="1.10.10.10">
    <property type="entry name" value="Winged helix-like DNA-binding domain superfamily/Winged helix DNA-binding domain"/>
    <property type="match status" value="1"/>
</dbReference>
<dbReference type="SUPFAM" id="SSF55729">
    <property type="entry name" value="Acyl-CoA N-acyltransferases (Nat)"/>
    <property type="match status" value="1"/>
</dbReference>
<reference evidence="4 5" key="1">
    <citation type="submission" date="2016-10" db="EMBL/GenBank/DDBJ databases">
        <authorList>
            <person name="de Groot N.N."/>
        </authorList>
    </citation>
    <scope>NUCLEOTIDE SEQUENCE [LARGE SCALE GENOMIC DNA]</scope>
    <source>
        <strain evidence="4 5">DSM 44637</strain>
    </source>
</reference>
<evidence type="ECO:0000259" key="3">
    <source>
        <dbReference type="PROSITE" id="PS51186"/>
    </source>
</evidence>
<accession>A0A1I5FDY0</accession>
<evidence type="ECO:0000256" key="1">
    <source>
        <dbReference type="ARBA" id="ARBA00022679"/>
    </source>
</evidence>
<name>A0A1I5FDY0_9PSEU</name>
<dbReference type="SMART" id="SM00347">
    <property type="entry name" value="HTH_MARR"/>
    <property type="match status" value="1"/>
</dbReference>
<dbReference type="PANTHER" id="PTHR13947:SF37">
    <property type="entry name" value="LD18367P"/>
    <property type="match status" value="1"/>
</dbReference>
<proteinExistence type="predicted"/>
<dbReference type="PROSITE" id="PS50995">
    <property type="entry name" value="HTH_MARR_2"/>
    <property type="match status" value="1"/>
</dbReference>
<dbReference type="GO" id="GO:0003700">
    <property type="term" value="F:DNA-binding transcription factor activity"/>
    <property type="evidence" value="ECO:0007669"/>
    <property type="project" value="InterPro"/>
</dbReference>
<dbReference type="EMBL" id="FOWC01000001">
    <property type="protein sequence ID" value="SFO21521.1"/>
    <property type="molecule type" value="Genomic_DNA"/>
</dbReference>
<dbReference type="InterPro" id="IPR050769">
    <property type="entry name" value="NAT_camello-type"/>
</dbReference>
<keyword evidence="1 4" id="KW-0808">Transferase</keyword>
<dbReference type="CDD" id="cd04301">
    <property type="entry name" value="NAT_SF"/>
    <property type="match status" value="1"/>
</dbReference>
<dbReference type="AlphaFoldDB" id="A0A1I5FDY0"/>
<dbReference type="Pfam" id="PF12802">
    <property type="entry name" value="MarR_2"/>
    <property type="match status" value="1"/>
</dbReference>
<dbReference type="SUPFAM" id="SSF46785">
    <property type="entry name" value="Winged helix' DNA-binding domain"/>
    <property type="match status" value="1"/>
</dbReference>
<feature type="domain" description="N-acetyltransferase" evidence="3">
    <location>
        <begin position="235"/>
        <end position="376"/>
    </location>
</feature>
<dbReference type="GO" id="GO:0008080">
    <property type="term" value="F:N-acetyltransferase activity"/>
    <property type="evidence" value="ECO:0007669"/>
    <property type="project" value="InterPro"/>
</dbReference>
<dbReference type="InterPro" id="IPR000835">
    <property type="entry name" value="HTH_MarR-typ"/>
</dbReference>
<evidence type="ECO:0000259" key="2">
    <source>
        <dbReference type="PROSITE" id="PS50995"/>
    </source>
</evidence>
<dbReference type="PROSITE" id="PS51186">
    <property type="entry name" value="GNAT"/>
    <property type="match status" value="1"/>
</dbReference>
<dbReference type="Gene3D" id="3.40.630.30">
    <property type="match status" value="1"/>
</dbReference>
<dbReference type="PANTHER" id="PTHR13947">
    <property type="entry name" value="GNAT FAMILY N-ACETYLTRANSFERASE"/>
    <property type="match status" value="1"/>
</dbReference>
<dbReference type="Proteomes" id="UP000199137">
    <property type="component" value="Unassembled WGS sequence"/>
</dbReference>
<feature type="domain" description="HTH marR-type" evidence="2">
    <location>
        <begin position="72"/>
        <end position="211"/>
    </location>
</feature>
<dbReference type="InterPro" id="IPR036388">
    <property type="entry name" value="WH-like_DNA-bd_sf"/>
</dbReference>
<dbReference type="Pfam" id="PF00583">
    <property type="entry name" value="Acetyltransf_1"/>
    <property type="match status" value="1"/>
</dbReference>
<dbReference type="STRING" id="112413.SAMN05421854_1011056"/>
<evidence type="ECO:0000313" key="4">
    <source>
        <dbReference type="EMBL" id="SFO21521.1"/>
    </source>
</evidence>